<sequence length="555" mass="61233">MIRTLLKGFTALLIVIVIIIAWALTINKPQQHKFKHYSLPEEIRTLQQNWTADIRQQMSHTSFGSQILPLSWLLNLEHPYKPSMLIDAKNMEALGFIPQQHATNNTYGLPLGFSIDAKESEDWAGLTCAACHTAIVEFGAHKILIDGGAGQLDFVQFEQTLLQAVGLTLRDSERFERFAKAIPNIPTTKLKQALSQWHNKTAKRLAINKTQTPYGYGRLDAFGIIFNTVAVDALGVATNVRAPDAPVSIPVLWDASHLDVVQWNGSAPNKEPGPLGQNVPTALAVYGNIVMEANSFGGYSSSVRVKNLGYMQSRYYKLTAPSWPQDLLGELNQEQMQQGEKLYQAHCQQCHIVANNIDDKRQYTATLIPIESIGTDPVMANNFVDRRVSSGFLAGKNLAIIGGGKLADEVAPIDLVINAAAGVMLKKPFNTLSALAAEFQFNLPRPTLENKKVYKARQLNGIWTSAPYLHNGSVPSLWDLLTPEEQRPTLFYTGSRQLDTRKVGYQSTITEGAPLPAATTLFDTSLYGNSNAGHNFGTTLTAVEKWALIEYLKSL</sequence>
<evidence type="ECO:0000259" key="5">
    <source>
        <dbReference type="PROSITE" id="PS51007"/>
    </source>
</evidence>
<name>A0AAN1WK74_9GAMM</name>
<keyword evidence="1 4" id="KW-0349">Heme</keyword>
<dbReference type="RefSeq" id="WP_255711696.1">
    <property type="nucleotide sequence ID" value="NZ_AP023086.1"/>
</dbReference>
<keyword evidence="3 4" id="KW-0408">Iron</keyword>
<dbReference type="AlphaFoldDB" id="A0AAN1WK74"/>
<dbReference type="InterPro" id="IPR036909">
    <property type="entry name" value="Cyt_c-like_dom_sf"/>
</dbReference>
<dbReference type="EMBL" id="AP023086">
    <property type="protein sequence ID" value="BCD99115.1"/>
    <property type="molecule type" value="Genomic_DNA"/>
</dbReference>
<dbReference type="Proteomes" id="UP001320119">
    <property type="component" value="Chromosome"/>
</dbReference>
<evidence type="ECO:0000256" key="1">
    <source>
        <dbReference type="ARBA" id="ARBA00022617"/>
    </source>
</evidence>
<protein>
    <recommendedName>
        <fullName evidence="5">Cytochrome c domain-containing protein</fullName>
    </recommendedName>
</protein>
<dbReference type="SUPFAM" id="SSF46626">
    <property type="entry name" value="Cytochrome c"/>
    <property type="match status" value="1"/>
</dbReference>
<dbReference type="NCBIfam" id="NF040606">
    <property type="entry name" value="CytoC_perox"/>
    <property type="match status" value="1"/>
</dbReference>
<dbReference type="GO" id="GO:0004130">
    <property type="term" value="F:cytochrome-c peroxidase activity"/>
    <property type="evidence" value="ECO:0007669"/>
    <property type="project" value="TreeGrafter"/>
</dbReference>
<reference evidence="6 7" key="1">
    <citation type="journal article" date="2022" name="IScience">
        <title>An ultrasensitive nanofiber-based assay for enzymatic hydrolysis and deep-sea microbial degradation of cellulose.</title>
        <authorList>
            <person name="Tsudome M."/>
            <person name="Tachioka M."/>
            <person name="Miyazaki M."/>
            <person name="Uchimura K."/>
            <person name="Tsuda M."/>
            <person name="Takaki Y."/>
            <person name="Deguchi S."/>
        </authorList>
    </citation>
    <scope>NUCLEOTIDE SEQUENCE [LARGE SCALE GENOMIC DNA]</scope>
    <source>
        <strain evidence="6 7">GE09</strain>
    </source>
</reference>
<accession>A0AAN1WK74</accession>
<dbReference type="PANTHER" id="PTHR30600">
    <property type="entry name" value="CYTOCHROME C PEROXIDASE-RELATED"/>
    <property type="match status" value="1"/>
</dbReference>
<dbReference type="KEGG" id="marq:MARGE09_P3316"/>
<gene>
    <name evidence="6" type="ORF">MARGE09_P3316</name>
</gene>
<keyword evidence="2 4" id="KW-0479">Metal-binding</keyword>
<dbReference type="InterPro" id="IPR051395">
    <property type="entry name" value="Cytochrome_c_Peroxidase/MauG"/>
</dbReference>
<dbReference type="PROSITE" id="PS51007">
    <property type="entry name" value="CYTC"/>
    <property type="match status" value="1"/>
</dbReference>
<dbReference type="GO" id="GO:0046872">
    <property type="term" value="F:metal ion binding"/>
    <property type="evidence" value="ECO:0007669"/>
    <property type="project" value="UniProtKB-KW"/>
</dbReference>
<dbReference type="Pfam" id="PF21419">
    <property type="entry name" value="RoxA-like_Cyt-c"/>
    <property type="match status" value="1"/>
</dbReference>
<dbReference type="InterPro" id="IPR009056">
    <property type="entry name" value="Cyt_c-like_dom"/>
</dbReference>
<dbReference type="GO" id="GO:0009055">
    <property type="term" value="F:electron transfer activity"/>
    <property type="evidence" value="ECO:0007669"/>
    <property type="project" value="InterPro"/>
</dbReference>
<dbReference type="PANTHER" id="PTHR30600:SF9">
    <property type="entry name" value="BLR7738 PROTEIN"/>
    <property type="match status" value="1"/>
</dbReference>
<proteinExistence type="predicted"/>
<dbReference type="InterPro" id="IPR047758">
    <property type="entry name" value="CytoC_perox"/>
</dbReference>
<evidence type="ECO:0000313" key="6">
    <source>
        <dbReference type="EMBL" id="BCD99115.1"/>
    </source>
</evidence>
<organism evidence="6 7">
    <name type="scientific">Marinagarivorans cellulosilyticus</name>
    <dbReference type="NCBI Taxonomy" id="2721545"/>
    <lineage>
        <taxon>Bacteria</taxon>
        <taxon>Pseudomonadati</taxon>
        <taxon>Pseudomonadota</taxon>
        <taxon>Gammaproteobacteria</taxon>
        <taxon>Cellvibrionales</taxon>
        <taxon>Cellvibrionaceae</taxon>
        <taxon>Marinagarivorans</taxon>
    </lineage>
</organism>
<dbReference type="Gene3D" id="1.10.760.10">
    <property type="entry name" value="Cytochrome c-like domain"/>
    <property type="match status" value="1"/>
</dbReference>
<evidence type="ECO:0000256" key="3">
    <source>
        <dbReference type="ARBA" id="ARBA00023004"/>
    </source>
</evidence>
<evidence type="ECO:0000313" key="7">
    <source>
        <dbReference type="Proteomes" id="UP001320119"/>
    </source>
</evidence>
<evidence type="ECO:0000256" key="2">
    <source>
        <dbReference type="ARBA" id="ARBA00022723"/>
    </source>
</evidence>
<feature type="domain" description="Cytochrome c" evidence="5">
    <location>
        <begin position="334"/>
        <end position="497"/>
    </location>
</feature>
<evidence type="ECO:0000256" key="4">
    <source>
        <dbReference type="PROSITE-ProRule" id="PRU00433"/>
    </source>
</evidence>
<keyword evidence="7" id="KW-1185">Reference proteome</keyword>
<dbReference type="GO" id="GO:0020037">
    <property type="term" value="F:heme binding"/>
    <property type="evidence" value="ECO:0007669"/>
    <property type="project" value="InterPro"/>
</dbReference>